<organism evidence="4">
    <name type="scientific">bioreactor metagenome</name>
    <dbReference type="NCBI Taxonomy" id="1076179"/>
    <lineage>
        <taxon>unclassified sequences</taxon>
        <taxon>metagenomes</taxon>
        <taxon>ecological metagenomes</taxon>
    </lineage>
</organism>
<evidence type="ECO:0000256" key="1">
    <source>
        <dbReference type="ARBA" id="ARBA00010871"/>
    </source>
</evidence>
<name>A0A644XPB7_9ZZZZ</name>
<protein>
    <submittedName>
        <fullName evidence="4">D-alanine--D-alanine ligase</fullName>
        <ecNumber evidence="4">6.3.2.4</ecNumber>
    </submittedName>
</protein>
<evidence type="ECO:0000313" key="4">
    <source>
        <dbReference type="EMBL" id="MPM16093.1"/>
    </source>
</evidence>
<dbReference type="EMBL" id="VSSQ01002550">
    <property type="protein sequence ID" value="MPM16093.1"/>
    <property type="molecule type" value="Genomic_DNA"/>
</dbReference>
<dbReference type="GO" id="GO:0046872">
    <property type="term" value="F:metal ion binding"/>
    <property type="evidence" value="ECO:0007669"/>
    <property type="project" value="InterPro"/>
</dbReference>
<feature type="domain" description="ATP-grasp" evidence="3">
    <location>
        <begin position="105"/>
        <end position="305"/>
    </location>
</feature>
<evidence type="ECO:0000256" key="2">
    <source>
        <dbReference type="ARBA" id="ARBA00022598"/>
    </source>
</evidence>
<dbReference type="InterPro" id="IPR011761">
    <property type="entry name" value="ATP-grasp"/>
</dbReference>
<evidence type="ECO:0000259" key="3">
    <source>
        <dbReference type="PROSITE" id="PS50975"/>
    </source>
</evidence>
<dbReference type="PROSITE" id="PS50975">
    <property type="entry name" value="ATP_GRASP"/>
    <property type="match status" value="1"/>
</dbReference>
<dbReference type="SUPFAM" id="SSF56059">
    <property type="entry name" value="Glutathione synthetase ATP-binding domain-like"/>
    <property type="match status" value="1"/>
</dbReference>
<dbReference type="Gene3D" id="3.30.470.20">
    <property type="entry name" value="ATP-grasp fold, B domain"/>
    <property type="match status" value="1"/>
</dbReference>
<keyword evidence="2 4" id="KW-0436">Ligase</keyword>
<proteinExistence type="inferred from homology"/>
<comment type="similarity">
    <text evidence="1">Belongs to the D-alanine--D-alanine ligase family.</text>
</comment>
<dbReference type="GO" id="GO:0005524">
    <property type="term" value="F:ATP binding"/>
    <property type="evidence" value="ECO:0007669"/>
    <property type="project" value="InterPro"/>
</dbReference>
<dbReference type="EC" id="6.3.2.4" evidence="4"/>
<comment type="caution">
    <text evidence="4">The sequence shown here is derived from an EMBL/GenBank/DDBJ whole genome shotgun (WGS) entry which is preliminary data.</text>
</comment>
<sequence length="310" mass="35456">MQQVIILHNHIPQNAPEDVLDILRQAQWIEEILRQKGYSVTLLPYSLSALEQLDKNVVVFNLVDSAPGEEMLSYLVPGILESLKLKYTGCSLANLFLTTNKVLAKKLMAEHHLPTPAPYSKESEKGLYLIKPTAQDASVGLDEHCLVEHKAVEAMLKKKEQQLGCPCFAEQYIDGREFTVCMYGTRKDVHILPPYEWVFNEYGNRAKIITYDAKWTEQTFGYEHISAKYTHDEADKPLIVQLEHLAKDCWKAFDLNGYARVDFRIDAGNRPFILELNANPSFYGFYHPAQEWNFSFEDLIVSLVNQAAIL</sequence>
<dbReference type="InterPro" id="IPR011095">
    <property type="entry name" value="Dala_Dala_lig_C"/>
</dbReference>
<dbReference type="PANTHER" id="PTHR23132">
    <property type="entry name" value="D-ALANINE--D-ALANINE LIGASE"/>
    <property type="match status" value="1"/>
</dbReference>
<dbReference type="AlphaFoldDB" id="A0A644XPB7"/>
<dbReference type="Pfam" id="PF07478">
    <property type="entry name" value="Dala_Dala_lig_C"/>
    <property type="match status" value="1"/>
</dbReference>
<accession>A0A644XPB7</accession>
<dbReference type="PANTHER" id="PTHR23132:SF26">
    <property type="entry name" value="BLR7451 PROTEIN"/>
    <property type="match status" value="1"/>
</dbReference>
<dbReference type="GO" id="GO:0008716">
    <property type="term" value="F:D-alanine-D-alanine ligase activity"/>
    <property type="evidence" value="ECO:0007669"/>
    <property type="project" value="UniProtKB-EC"/>
</dbReference>
<reference evidence="4" key="1">
    <citation type="submission" date="2019-08" db="EMBL/GenBank/DDBJ databases">
        <authorList>
            <person name="Kucharzyk K."/>
            <person name="Murdoch R.W."/>
            <person name="Higgins S."/>
            <person name="Loffler F."/>
        </authorList>
    </citation>
    <scope>NUCLEOTIDE SEQUENCE</scope>
</reference>
<gene>
    <name evidence="4" type="primary">ddl_19</name>
    <name evidence="4" type="ORF">SDC9_62467</name>
</gene>